<proteinExistence type="predicted"/>
<evidence type="ECO:0000256" key="4">
    <source>
        <dbReference type="ARBA" id="ARBA00022989"/>
    </source>
</evidence>
<protein>
    <submittedName>
        <fullName evidence="8">Uncharacterized protein</fullName>
    </submittedName>
</protein>
<keyword evidence="2" id="KW-0547">Nucleotide-binding</keyword>
<dbReference type="SUPFAM" id="SSF90123">
    <property type="entry name" value="ABC transporter transmembrane region"/>
    <property type="match status" value="1"/>
</dbReference>
<dbReference type="PANTHER" id="PTHR24223:SF342">
    <property type="entry name" value="MULTIDRUG RESISTANCE-ASSOCIATED PROTEIN 1"/>
    <property type="match status" value="1"/>
</dbReference>
<keyword evidence="3" id="KW-0067">ATP-binding</keyword>
<evidence type="ECO:0000256" key="1">
    <source>
        <dbReference type="ARBA" id="ARBA00022692"/>
    </source>
</evidence>
<dbReference type="GO" id="GO:0005524">
    <property type="term" value="F:ATP binding"/>
    <property type="evidence" value="ECO:0007669"/>
    <property type="project" value="UniProtKB-KW"/>
</dbReference>
<evidence type="ECO:0000313" key="7">
    <source>
        <dbReference type="Proteomes" id="UP000887574"/>
    </source>
</evidence>
<accession>A0A915DA09</accession>
<evidence type="ECO:0000256" key="5">
    <source>
        <dbReference type="ARBA" id="ARBA00023136"/>
    </source>
</evidence>
<dbReference type="GO" id="GO:0042626">
    <property type="term" value="F:ATPase-coupled transmembrane transporter activity"/>
    <property type="evidence" value="ECO:0007669"/>
    <property type="project" value="TreeGrafter"/>
</dbReference>
<dbReference type="GO" id="GO:0016020">
    <property type="term" value="C:membrane"/>
    <property type="evidence" value="ECO:0007669"/>
    <property type="project" value="InterPro"/>
</dbReference>
<name>A0A915DA09_9BILA</name>
<keyword evidence="4 6" id="KW-1133">Transmembrane helix</keyword>
<sequence>MKRLAPIFKGLDAFCGEIFWKSGTLQSPKLPLFSKCFQTRLLSAKLFTTWLMVIDSAFLFVLAFFQLLFSSQPVYPVDFVYPLLLCASMVVMAYFIVASQKNGRVTSAGIYLTWLLFAICGLPELYWWAKSDLRNLVDGIRFCAFLVWYMAVWVQIILFSFADVMQVQPDQAKNSNKKSPEKQSSFLSRQTMWWFNQICLIGIKKPLEVSDLYSLNSEDTSEVLVPKWNCLWDKAMKEYDGKKVNEPQSFNQRNPSFFDLHDDSLPLLAANIDHIDSSFQEMPRVEDLPKDTLEPPSVLFRLLWLFKWDLLCATVVKLFSDLLQFTNPQLLKALISFTSNPAAPLWHGVLLSISMFVSQLSSLFLNQLLSLTYSVGTGF</sequence>
<evidence type="ECO:0000256" key="3">
    <source>
        <dbReference type="ARBA" id="ARBA00022840"/>
    </source>
</evidence>
<dbReference type="AlphaFoldDB" id="A0A915DA09"/>
<keyword evidence="5 6" id="KW-0472">Membrane</keyword>
<evidence type="ECO:0000313" key="8">
    <source>
        <dbReference type="WBParaSite" id="jg1769"/>
    </source>
</evidence>
<dbReference type="InterPro" id="IPR050173">
    <property type="entry name" value="ABC_transporter_C-like"/>
</dbReference>
<reference evidence="8" key="1">
    <citation type="submission" date="2022-11" db="UniProtKB">
        <authorList>
            <consortium name="WormBaseParasite"/>
        </authorList>
    </citation>
    <scope>IDENTIFICATION</scope>
</reference>
<organism evidence="7 8">
    <name type="scientific">Ditylenchus dipsaci</name>
    <dbReference type="NCBI Taxonomy" id="166011"/>
    <lineage>
        <taxon>Eukaryota</taxon>
        <taxon>Metazoa</taxon>
        <taxon>Ecdysozoa</taxon>
        <taxon>Nematoda</taxon>
        <taxon>Chromadorea</taxon>
        <taxon>Rhabditida</taxon>
        <taxon>Tylenchina</taxon>
        <taxon>Tylenchomorpha</taxon>
        <taxon>Sphaerularioidea</taxon>
        <taxon>Anguinidae</taxon>
        <taxon>Anguininae</taxon>
        <taxon>Ditylenchus</taxon>
    </lineage>
</organism>
<dbReference type="InterPro" id="IPR036640">
    <property type="entry name" value="ABC1_TM_sf"/>
</dbReference>
<evidence type="ECO:0000256" key="6">
    <source>
        <dbReference type="SAM" id="Phobius"/>
    </source>
</evidence>
<evidence type="ECO:0000256" key="2">
    <source>
        <dbReference type="ARBA" id="ARBA00022741"/>
    </source>
</evidence>
<feature type="transmembrane region" description="Helical" evidence="6">
    <location>
        <begin position="79"/>
        <end position="97"/>
    </location>
</feature>
<feature type="transmembrane region" description="Helical" evidence="6">
    <location>
        <begin position="47"/>
        <end position="67"/>
    </location>
</feature>
<dbReference type="Proteomes" id="UP000887574">
    <property type="component" value="Unplaced"/>
</dbReference>
<dbReference type="PANTHER" id="PTHR24223">
    <property type="entry name" value="ATP-BINDING CASSETTE SUB-FAMILY C"/>
    <property type="match status" value="1"/>
</dbReference>
<keyword evidence="1 6" id="KW-0812">Transmembrane</keyword>
<feature type="transmembrane region" description="Helical" evidence="6">
    <location>
        <begin position="109"/>
        <end position="127"/>
    </location>
</feature>
<dbReference type="WBParaSite" id="jg1769">
    <property type="protein sequence ID" value="jg1769"/>
    <property type="gene ID" value="jg1769"/>
</dbReference>
<feature type="transmembrane region" description="Helical" evidence="6">
    <location>
        <begin position="139"/>
        <end position="161"/>
    </location>
</feature>
<keyword evidence="7" id="KW-1185">Reference proteome</keyword>